<dbReference type="PROSITE" id="PS50887">
    <property type="entry name" value="GGDEF"/>
    <property type="match status" value="1"/>
</dbReference>
<keyword evidence="2" id="KW-0418">Kinase</keyword>
<dbReference type="Gene3D" id="3.30.450.40">
    <property type="match status" value="2"/>
</dbReference>
<name>A0A7C3ZLI0_9CYAN</name>
<feature type="modified residue" description="4-aspartylphosphate" evidence="3">
    <location>
        <position position="61"/>
    </location>
</feature>
<dbReference type="InterPro" id="IPR029016">
    <property type="entry name" value="GAF-like_dom_sf"/>
</dbReference>
<dbReference type="SMART" id="SM00065">
    <property type="entry name" value="GAF"/>
    <property type="match status" value="1"/>
</dbReference>
<dbReference type="Gene3D" id="3.30.70.270">
    <property type="match status" value="1"/>
</dbReference>
<dbReference type="Gene3D" id="3.40.50.2300">
    <property type="match status" value="1"/>
</dbReference>
<dbReference type="InterPro" id="IPR000160">
    <property type="entry name" value="GGDEF_dom"/>
</dbReference>
<organism evidence="7">
    <name type="scientific">Planktothricoides sp. SpSt-374</name>
    <dbReference type="NCBI Taxonomy" id="2282167"/>
    <lineage>
        <taxon>Bacteria</taxon>
        <taxon>Bacillati</taxon>
        <taxon>Cyanobacteriota</taxon>
        <taxon>Cyanophyceae</taxon>
        <taxon>Oscillatoriophycideae</taxon>
        <taxon>Oscillatoriales</taxon>
        <taxon>Oscillatoriaceae</taxon>
        <taxon>Planktothricoides</taxon>
    </lineage>
</organism>
<dbReference type="PROSITE" id="PS50110">
    <property type="entry name" value="RESPONSE_REGULATORY"/>
    <property type="match status" value="1"/>
</dbReference>
<proteinExistence type="predicted"/>
<dbReference type="Pfam" id="PF00072">
    <property type="entry name" value="Response_reg"/>
    <property type="match status" value="1"/>
</dbReference>
<feature type="domain" description="GGDEF" evidence="6">
    <location>
        <begin position="382"/>
        <end position="520"/>
    </location>
</feature>
<keyword evidence="1" id="KW-0808">Transferase</keyword>
<dbReference type="SUPFAM" id="SSF52172">
    <property type="entry name" value="CheY-like"/>
    <property type="match status" value="1"/>
</dbReference>
<comment type="caution">
    <text evidence="7">The sequence shown here is derived from an EMBL/GenBank/DDBJ whole genome shotgun (WGS) entry which is preliminary data.</text>
</comment>
<dbReference type="EMBL" id="DSPX01000149">
    <property type="protein sequence ID" value="HGG01862.1"/>
    <property type="molecule type" value="Genomic_DNA"/>
</dbReference>
<evidence type="ECO:0000259" key="4">
    <source>
        <dbReference type="PROSITE" id="PS50046"/>
    </source>
</evidence>
<protein>
    <submittedName>
        <fullName evidence="7">Diguanylate cyclase</fullName>
    </submittedName>
</protein>
<dbReference type="AlphaFoldDB" id="A0A7C3ZLI0"/>
<gene>
    <name evidence="7" type="ORF">ENR15_14750</name>
</gene>
<dbReference type="InterPro" id="IPR029787">
    <property type="entry name" value="Nucleotide_cyclase"/>
</dbReference>
<dbReference type="InterPro" id="IPR011006">
    <property type="entry name" value="CheY-like_superfamily"/>
</dbReference>
<dbReference type="GO" id="GO:0000160">
    <property type="term" value="P:phosphorelay signal transduction system"/>
    <property type="evidence" value="ECO:0007669"/>
    <property type="project" value="InterPro"/>
</dbReference>
<evidence type="ECO:0000259" key="6">
    <source>
        <dbReference type="PROSITE" id="PS50887"/>
    </source>
</evidence>
<dbReference type="InterPro" id="IPR001789">
    <property type="entry name" value="Sig_transdc_resp-reg_receiver"/>
</dbReference>
<reference evidence="7" key="1">
    <citation type="journal article" date="2020" name="mSystems">
        <title>Genome- and Community-Level Interaction Insights into Carbon Utilization and Element Cycling Functions of Hydrothermarchaeota in Hydrothermal Sediment.</title>
        <authorList>
            <person name="Zhou Z."/>
            <person name="Liu Y."/>
            <person name="Xu W."/>
            <person name="Pan J."/>
            <person name="Luo Z.H."/>
            <person name="Li M."/>
        </authorList>
    </citation>
    <scope>NUCLEOTIDE SEQUENCE [LARGE SCALE GENOMIC DNA]</scope>
    <source>
        <strain evidence="7">SpSt-374</strain>
    </source>
</reference>
<dbReference type="Pfam" id="PF00990">
    <property type="entry name" value="GGDEF"/>
    <property type="match status" value="1"/>
</dbReference>
<accession>A0A7C3ZLI0</accession>
<feature type="domain" description="Response regulatory" evidence="5">
    <location>
        <begin position="8"/>
        <end position="133"/>
    </location>
</feature>
<dbReference type="SUPFAM" id="SSF55073">
    <property type="entry name" value="Nucleotide cyclase"/>
    <property type="match status" value="1"/>
</dbReference>
<dbReference type="NCBIfam" id="TIGR00254">
    <property type="entry name" value="GGDEF"/>
    <property type="match status" value="1"/>
</dbReference>
<sequence>MVAAQCLKILLIEDNKADAELIQEFLQDGTGSICQIRHVVRLGEGIQHLRYSGAFDAILLDLHLPDCNGLDSLVQIKEQAPDIPILVLTGLNEGNASLTVRTLAVEAVRRGAQDYLVKGRFEGELLQRAIRYAIERQCIERQLRQQIAQERLLAQMLEHIRESLDTENILQTTVTEVRQFLNTDRVLLYRYESQDQRGIVVESLNDAGKQHPWHPRVYQDLVFLCVLLREPELMGTVVNMMVPPVAGYIDFLGKCQLRSLLTLPIWQSPSRGDSPGECASTRTKATGQCLLPTREKKLWGILIAHDCDEPRQWQVGEIDFLKHLASQVAIAIQQSELYHQLAAANQRLQALTILDGLTGIANRRRFDEVLQTEWLRLAREKMPISLILCDIDYFKLYNDTYGHLAGDACLQQVARAIASSVHRPADLVARYGGEEFAAILPDTDDRGAHTVAIRIREQLAALELPHEKSLVSAYITLSMGIATTVPPTHLPSATNLIDAADTALYQAKETGRDRVCIGHYNPHLSARTIS</sequence>
<evidence type="ECO:0000256" key="1">
    <source>
        <dbReference type="ARBA" id="ARBA00022679"/>
    </source>
</evidence>
<dbReference type="SUPFAM" id="SSF55781">
    <property type="entry name" value="GAF domain-like"/>
    <property type="match status" value="1"/>
</dbReference>
<dbReference type="InterPro" id="IPR003018">
    <property type="entry name" value="GAF"/>
</dbReference>
<dbReference type="PROSITE" id="PS50046">
    <property type="entry name" value="PHYTOCHROME_2"/>
    <property type="match status" value="1"/>
</dbReference>
<evidence type="ECO:0000256" key="2">
    <source>
        <dbReference type="ARBA" id="ARBA00022777"/>
    </source>
</evidence>
<dbReference type="SMART" id="SM00448">
    <property type="entry name" value="REC"/>
    <property type="match status" value="1"/>
</dbReference>
<dbReference type="SMART" id="SM00267">
    <property type="entry name" value="GGDEF"/>
    <property type="match status" value="1"/>
</dbReference>
<dbReference type="InterPro" id="IPR043128">
    <property type="entry name" value="Rev_trsase/Diguanyl_cyclase"/>
</dbReference>
<evidence type="ECO:0000256" key="3">
    <source>
        <dbReference type="PROSITE-ProRule" id="PRU00169"/>
    </source>
</evidence>
<dbReference type="Pfam" id="PF01590">
    <property type="entry name" value="GAF"/>
    <property type="match status" value="1"/>
</dbReference>
<dbReference type="InterPro" id="IPR016132">
    <property type="entry name" value="Phyto_chromo_attachment"/>
</dbReference>
<evidence type="ECO:0000313" key="7">
    <source>
        <dbReference type="EMBL" id="HGG01862.1"/>
    </source>
</evidence>
<dbReference type="CDD" id="cd01949">
    <property type="entry name" value="GGDEF"/>
    <property type="match status" value="1"/>
</dbReference>
<dbReference type="PANTHER" id="PTHR45138">
    <property type="entry name" value="REGULATORY COMPONENTS OF SENSORY TRANSDUCTION SYSTEM"/>
    <property type="match status" value="1"/>
</dbReference>
<feature type="domain" description="Phytochrome chromophore attachment site" evidence="4">
    <location>
        <begin position="165"/>
        <end position="327"/>
    </location>
</feature>
<dbReference type="GO" id="GO:1902201">
    <property type="term" value="P:negative regulation of bacterial-type flagellum-dependent cell motility"/>
    <property type="evidence" value="ECO:0007669"/>
    <property type="project" value="TreeGrafter"/>
</dbReference>
<dbReference type="PANTHER" id="PTHR45138:SF9">
    <property type="entry name" value="DIGUANYLATE CYCLASE DGCM-RELATED"/>
    <property type="match status" value="1"/>
</dbReference>
<dbReference type="FunFam" id="3.30.70.270:FF:000001">
    <property type="entry name" value="Diguanylate cyclase domain protein"/>
    <property type="match status" value="1"/>
</dbReference>
<dbReference type="GO" id="GO:0052621">
    <property type="term" value="F:diguanylate cyclase activity"/>
    <property type="evidence" value="ECO:0007669"/>
    <property type="project" value="TreeGrafter"/>
</dbReference>
<dbReference type="GO" id="GO:0016301">
    <property type="term" value="F:kinase activity"/>
    <property type="evidence" value="ECO:0007669"/>
    <property type="project" value="UniProtKB-KW"/>
</dbReference>
<evidence type="ECO:0000259" key="5">
    <source>
        <dbReference type="PROSITE" id="PS50110"/>
    </source>
</evidence>
<dbReference type="GO" id="GO:0005886">
    <property type="term" value="C:plasma membrane"/>
    <property type="evidence" value="ECO:0007669"/>
    <property type="project" value="TreeGrafter"/>
</dbReference>
<keyword evidence="3" id="KW-0597">Phosphoprotein</keyword>
<dbReference type="GO" id="GO:0043709">
    <property type="term" value="P:cell adhesion involved in single-species biofilm formation"/>
    <property type="evidence" value="ECO:0007669"/>
    <property type="project" value="TreeGrafter"/>
</dbReference>
<dbReference type="InterPro" id="IPR050469">
    <property type="entry name" value="Diguanylate_Cyclase"/>
</dbReference>